<protein>
    <submittedName>
        <fullName evidence="2">Uncharacterized protein</fullName>
    </submittedName>
</protein>
<evidence type="ECO:0000313" key="3">
    <source>
        <dbReference type="Proteomes" id="UP000712600"/>
    </source>
</evidence>
<sequence>MISIRSITRVKEKSCNLGTSSVDGLRNPRRQDHPACNAASIFSSSTAQPPLICTFDLILPDGEFQIYEEESDEGLYSIDDNDGEEEEDDDDDDA</sequence>
<accession>A0A8S9SKA1</accession>
<name>A0A8S9SKA1_BRACR</name>
<reference evidence="2" key="1">
    <citation type="submission" date="2019-12" db="EMBL/GenBank/DDBJ databases">
        <title>Genome sequencing and annotation of Brassica cretica.</title>
        <authorList>
            <person name="Studholme D.J."/>
            <person name="Sarris P."/>
        </authorList>
    </citation>
    <scope>NUCLEOTIDE SEQUENCE</scope>
    <source>
        <strain evidence="2">PFS-109/04</strain>
        <tissue evidence="2">Leaf</tissue>
    </source>
</reference>
<comment type="caution">
    <text evidence="2">The sequence shown here is derived from an EMBL/GenBank/DDBJ whole genome shotgun (WGS) entry which is preliminary data.</text>
</comment>
<feature type="region of interest" description="Disordered" evidence="1">
    <location>
        <begin position="69"/>
        <end position="94"/>
    </location>
</feature>
<proteinExistence type="predicted"/>
<dbReference type="Proteomes" id="UP000712600">
    <property type="component" value="Unassembled WGS sequence"/>
</dbReference>
<gene>
    <name evidence="2" type="ORF">F2Q69_00035985</name>
</gene>
<evidence type="ECO:0000256" key="1">
    <source>
        <dbReference type="SAM" id="MobiDB-lite"/>
    </source>
</evidence>
<dbReference type="AlphaFoldDB" id="A0A8S9SKA1"/>
<dbReference type="EMBL" id="QGKX02000004">
    <property type="protein sequence ID" value="KAF3602051.1"/>
    <property type="molecule type" value="Genomic_DNA"/>
</dbReference>
<evidence type="ECO:0000313" key="2">
    <source>
        <dbReference type="EMBL" id="KAF3602051.1"/>
    </source>
</evidence>
<organism evidence="2 3">
    <name type="scientific">Brassica cretica</name>
    <name type="common">Mustard</name>
    <dbReference type="NCBI Taxonomy" id="69181"/>
    <lineage>
        <taxon>Eukaryota</taxon>
        <taxon>Viridiplantae</taxon>
        <taxon>Streptophyta</taxon>
        <taxon>Embryophyta</taxon>
        <taxon>Tracheophyta</taxon>
        <taxon>Spermatophyta</taxon>
        <taxon>Magnoliopsida</taxon>
        <taxon>eudicotyledons</taxon>
        <taxon>Gunneridae</taxon>
        <taxon>Pentapetalae</taxon>
        <taxon>rosids</taxon>
        <taxon>malvids</taxon>
        <taxon>Brassicales</taxon>
        <taxon>Brassicaceae</taxon>
        <taxon>Brassiceae</taxon>
        <taxon>Brassica</taxon>
    </lineage>
</organism>